<keyword evidence="3 10" id="KW-0436">Ligase</keyword>
<evidence type="ECO:0000313" key="14">
    <source>
        <dbReference type="Proteomes" id="UP000185494"/>
    </source>
</evidence>
<dbReference type="PANTHER" id="PTHR11956">
    <property type="entry name" value="ARGINYL-TRNA SYNTHETASE"/>
    <property type="match status" value="1"/>
</dbReference>
<dbReference type="InterPro" id="IPR009080">
    <property type="entry name" value="tRNAsynth_Ia_anticodon-bd"/>
</dbReference>
<organism evidence="13 14">
    <name type="scientific">Roseomonas gilardii</name>
    <dbReference type="NCBI Taxonomy" id="257708"/>
    <lineage>
        <taxon>Bacteria</taxon>
        <taxon>Pseudomonadati</taxon>
        <taxon>Pseudomonadota</taxon>
        <taxon>Alphaproteobacteria</taxon>
        <taxon>Acetobacterales</taxon>
        <taxon>Roseomonadaceae</taxon>
        <taxon>Roseomonas</taxon>
    </lineage>
</organism>
<dbReference type="PRINTS" id="PR01038">
    <property type="entry name" value="TRNASYNTHARG"/>
</dbReference>
<name>A0A1L7AES7_9PROT</name>
<evidence type="ECO:0000256" key="2">
    <source>
        <dbReference type="ARBA" id="ARBA00012837"/>
    </source>
</evidence>
<feature type="domain" description="Arginyl tRNA synthetase N-terminal" evidence="12">
    <location>
        <begin position="3"/>
        <end position="88"/>
    </location>
</feature>
<dbReference type="Gene3D" id="1.10.730.10">
    <property type="entry name" value="Isoleucyl-tRNA Synthetase, Domain 1"/>
    <property type="match status" value="1"/>
</dbReference>
<dbReference type="SUPFAM" id="SSF47323">
    <property type="entry name" value="Anticodon-binding domain of a subclass of class I aminoacyl-tRNA synthetases"/>
    <property type="match status" value="1"/>
</dbReference>
<dbReference type="Pfam" id="PF05746">
    <property type="entry name" value="DALR_1"/>
    <property type="match status" value="1"/>
</dbReference>
<dbReference type="Pfam" id="PF00750">
    <property type="entry name" value="tRNA-synt_1d"/>
    <property type="match status" value="1"/>
</dbReference>
<dbReference type="NCBIfam" id="TIGR00456">
    <property type="entry name" value="argS"/>
    <property type="match status" value="1"/>
</dbReference>
<dbReference type="RefSeq" id="WP_019460612.1">
    <property type="nucleotide sequence ID" value="NZ_CP015583.1"/>
</dbReference>
<dbReference type="Pfam" id="PF03485">
    <property type="entry name" value="Arg_tRNA_synt_N"/>
    <property type="match status" value="1"/>
</dbReference>
<keyword evidence="4 10" id="KW-0547">Nucleotide-binding</keyword>
<dbReference type="GO" id="GO:0006420">
    <property type="term" value="P:arginyl-tRNA aminoacylation"/>
    <property type="evidence" value="ECO:0007669"/>
    <property type="project" value="UniProtKB-UniRule"/>
</dbReference>
<evidence type="ECO:0000256" key="10">
    <source>
        <dbReference type="RuleBase" id="RU363038"/>
    </source>
</evidence>
<evidence type="ECO:0000256" key="1">
    <source>
        <dbReference type="ARBA" id="ARBA00005594"/>
    </source>
</evidence>
<dbReference type="PANTHER" id="PTHR11956:SF5">
    <property type="entry name" value="ARGININE--TRNA LIGASE, CYTOPLASMIC"/>
    <property type="match status" value="1"/>
</dbReference>
<comment type="similarity">
    <text evidence="1 10">Belongs to the class-I aminoacyl-tRNA synthetase family.</text>
</comment>
<dbReference type="GO" id="GO:0005524">
    <property type="term" value="F:ATP binding"/>
    <property type="evidence" value="ECO:0007669"/>
    <property type="project" value="UniProtKB-KW"/>
</dbReference>
<evidence type="ECO:0000259" key="11">
    <source>
        <dbReference type="SMART" id="SM00836"/>
    </source>
</evidence>
<comment type="catalytic activity">
    <reaction evidence="8">
        <text>tRNA(Arg) + L-arginine + ATP = L-arginyl-tRNA(Arg) + AMP + diphosphate</text>
        <dbReference type="Rhea" id="RHEA:20301"/>
        <dbReference type="Rhea" id="RHEA-COMP:9658"/>
        <dbReference type="Rhea" id="RHEA-COMP:9673"/>
        <dbReference type="ChEBI" id="CHEBI:30616"/>
        <dbReference type="ChEBI" id="CHEBI:32682"/>
        <dbReference type="ChEBI" id="CHEBI:33019"/>
        <dbReference type="ChEBI" id="CHEBI:78442"/>
        <dbReference type="ChEBI" id="CHEBI:78513"/>
        <dbReference type="ChEBI" id="CHEBI:456215"/>
        <dbReference type="EC" id="6.1.1.19"/>
    </reaction>
</comment>
<accession>A0A1L7AES7</accession>
<protein>
    <recommendedName>
        <fullName evidence="2 9">Arginine--tRNA ligase</fullName>
        <ecNumber evidence="2 9">6.1.1.19</ecNumber>
    </recommendedName>
</protein>
<feature type="domain" description="DALR anticodon binding" evidence="11">
    <location>
        <begin position="472"/>
        <end position="584"/>
    </location>
</feature>
<dbReference type="InterPro" id="IPR036695">
    <property type="entry name" value="Arg-tRNA-synth_N_sf"/>
</dbReference>
<dbReference type="Gene3D" id="3.30.1360.70">
    <property type="entry name" value="Arginyl tRNA synthetase N-terminal domain"/>
    <property type="match status" value="1"/>
</dbReference>
<dbReference type="SUPFAM" id="SSF55190">
    <property type="entry name" value="Arginyl-tRNA synthetase (ArgRS), N-terminal 'additional' domain"/>
    <property type="match status" value="1"/>
</dbReference>
<evidence type="ECO:0000256" key="7">
    <source>
        <dbReference type="ARBA" id="ARBA00023146"/>
    </source>
</evidence>
<dbReference type="EC" id="6.1.1.19" evidence="2 9"/>
<dbReference type="STRING" id="257708.RGI145_09415"/>
<reference evidence="13 14" key="1">
    <citation type="submission" date="2016-05" db="EMBL/GenBank/DDBJ databases">
        <title>Complete Genome and Methylome Analysis of Psychrotrophic Bacterial Isolates from Antarctic Lake Untersee.</title>
        <authorList>
            <person name="Fomenkov A."/>
            <person name="Akimov V.N."/>
            <person name="Vasilyeva L.V."/>
            <person name="Andersen D."/>
            <person name="Vincze T."/>
            <person name="Roberts R.J."/>
        </authorList>
    </citation>
    <scope>NUCLEOTIDE SEQUENCE [LARGE SCALE GENOMIC DNA]</scope>
    <source>
        <strain evidence="13 14">U14-5</strain>
    </source>
</reference>
<evidence type="ECO:0000256" key="8">
    <source>
        <dbReference type="ARBA" id="ARBA00049339"/>
    </source>
</evidence>
<dbReference type="SUPFAM" id="SSF52374">
    <property type="entry name" value="Nucleotidylyl transferase"/>
    <property type="match status" value="1"/>
</dbReference>
<dbReference type="Gene3D" id="3.40.50.620">
    <property type="entry name" value="HUPs"/>
    <property type="match status" value="1"/>
</dbReference>
<dbReference type="SMART" id="SM01016">
    <property type="entry name" value="Arg_tRNA_synt_N"/>
    <property type="match status" value="1"/>
</dbReference>
<evidence type="ECO:0000256" key="6">
    <source>
        <dbReference type="ARBA" id="ARBA00022917"/>
    </source>
</evidence>
<evidence type="ECO:0000256" key="4">
    <source>
        <dbReference type="ARBA" id="ARBA00022741"/>
    </source>
</evidence>
<dbReference type="EMBL" id="CP015583">
    <property type="protein sequence ID" value="APT57288.1"/>
    <property type="molecule type" value="Genomic_DNA"/>
</dbReference>
<dbReference type="AlphaFoldDB" id="A0A1L7AES7"/>
<dbReference type="InterPro" id="IPR005148">
    <property type="entry name" value="Arg-tRNA-synth_N"/>
</dbReference>
<gene>
    <name evidence="13" type="ORF">RGI145_09415</name>
</gene>
<dbReference type="InterPro" id="IPR035684">
    <property type="entry name" value="ArgRS_core"/>
</dbReference>
<dbReference type="KEGG" id="rgi:RGI145_09415"/>
<keyword evidence="5 10" id="KW-0067">ATP-binding</keyword>
<dbReference type="GO" id="GO:0005737">
    <property type="term" value="C:cytoplasm"/>
    <property type="evidence" value="ECO:0007669"/>
    <property type="project" value="UniProtKB-UniRule"/>
</dbReference>
<sequence length="584" mass="61448">MTTVLHQAAEHALGAALISLGLQDVPARLLPCPKPELGHAAIGSALQGAKLLKRSPMSIAADIAVAMSGASGIAKAEVAPPGYVNLTFTDDAIAAALEAQAADPKCGIPGVPAPEKVVIDFGGPNIKPMHVGHLRSLVIGEALRRMLEAIGHDVVSDIHLGDWGLPSGMILAEIRHRFPEAPWFDQAAQGPFPEELPVSVDDLSSLYPQAAAACKADESRMEEARATTAALQAGQPGLSALWRSIVALAKGRILESCDRLGAHFDLTLGESDAQPEIPALLAYLEATGAARRDGAALLMDVVASEDRHEVPPLVVKKGDGSALYATTDLATILMRRRDLNADRILYVVDGRQHLHFLQVFRAAVKAGLSGEAALEHIAFGTVNGPDGKPFRTRAGNTMGLVELLDLAKEKALARLAEGGRLKDSSSEALDDAADAIGTAALRIADLSSHRTTGYILDLDRAVSFEGKTGPYLLYALVRLRAILAKAGAAGGHIVLQHPAERRLAIACLGLGDAVHRAVKSRSPHELTAWTFDLAAEVSRFYADCPVLGEQAPEIQASRITLCSAAETALGASLRLLGCRVPPAM</sequence>
<keyword evidence="6 10" id="KW-0648">Protein biosynthesis</keyword>
<evidence type="ECO:0000259" key="12">
    <source>
        <dbReference type="SMART" id="SM01016"/>
    </source>
</evidence>
<evidence type="ECO:0000256" key="5">
    <source>
        <dbReference type="ARBA" id="ARBA00022840"/>
    </source>
</evidence>
<evidence type="ECO:0000313" key="13">
    <source>
        <dbReference type="EMBL" id="APT57288.1"/>
    </source>
</evidence>
<keyword evidence="7 10" id="KW-0030">Aminoacyl-tRNA synthetase</keyword>
<evidence type="ECO:0000256" key="9">
    <source>
        <dbReference type="NCBIfam" id="TIGR00456"/>
    </source>
</evidence>
<dbReference type="GO" id="GO:0004814">
    <property type="term" value="F:arginine-tRNA ligase activity"/>
    <property type="evidence" value="ECO:0007669"/>
    <property type="project" value="UniProtKB-UniRule"/>
</dbReference>
<dbReference type="SMART" id="SM00836">
    <property type="entry name" value="DALR_1"/>
    <property type="match status" value="1"/>
</dbReference>
<evidence type="ECO:0000256" key="3">
    <source>
        <dbReference type="ARBA" id="ARBA00022598"/>
    </source>
</evidence>
<dbReference type="InterPro" id="IPR008909">
    <property type="entry name" value="DALR_anticod-bd"/>
</dbReference>
<dbReference type="InterPro" id="IPR001278">
    <property type="entry name" value="Arg-tRNA-ligase"/>
</dbReference>
<dbReference type="InterPro" id="IPR014729">
    <property type="entry name" value="Rossmann-like_a/b/a_fold"/>
</dbReference>
<dbReference type="Proteomes" id="UP000185494">
    <property type="component" value="Chromosome 1"/>
</dbReference>
<proteinExistence type="inferred from homology"/>